<evidence type="ECO:0000256" key="1">
    <source>
        <dbReference type="SAM" id="MobiDB-lite"/>
    </source>
</evidence>
<dbReference type="EMBL" id="JBIHMK010000174">
    <property type="protein sequence ID" value="MFH0251848.1"/>
    <property type="molecule type" value="Genomic_DNA"/>
</dbReference>
<dbReference type="SUPFAM" id="SSF89392">
    <property type="entry name" value="Prokaryotic lipoproteins and lipoprotein localization factors"/>
    <property type="match status" value="1"/>
</dbReference>
<feature type="compositionally biased region" description="Basic and acidic residues" evidence="1">
    <location>
        <begin position="88"/>
        <end position="100"/>
    </location>
</feature>
<dbReference type="Proteomes" id="UP001607069">
    <property type="component" value="Unassembled WGS sequence"/>
</dbReference>
<evidence type="ECO:0000313" key="2">
    <source>
        <dbReference type="EMBL" id="MFH0251848.1"/>
    </source>
</evidence>
<dbReference type="InterPro" id="IPR029046">
    <property type="entry name" value="LolA/LolB/LppX"/>
</dbReference>
<protein>
    <submittedName>
        <fullName evidence="2">Outer membrane lipoprotein carrier protein LolA</fullName>
    </submittedName>
</protein>
<accession>A0ABW7I176</accession>
<dbReference type="PANTHER" id="PTHR37507">
    <property type="entry name" value="SPORULATION PROTEIN YDCC"/>
    <property type="match status" value="1"/>
</dbReference>
<dbReference type="Gene3D" id="2.50.20.10">
    <property type="entry name" value="Lipoprotein localisation LolA/LolB/LppX"/>
    <property type="match status" value="1"/>
</dbReference>
<feature type="region of interest" description="Disordered" evidence="1">
    <location>
        <begin position="265"/>
        <end position="316"/>
    </location>
</feature>
<sequence>MARTRPMKKALRYAVPATVAGATVVAVGLVPALASSGGSPDLPEITAEELVAKIAASDTQQLSGTVRITTDLGLPALPGMGPGGPGGGREEGAGDADPRGRIAELASGSHTLRVAVDGPDRQRISIVEKAAEYSLIRNGGDVWAYDSATNTVHHTVLPREDGRGAGPGETPGGLEKVTPQKAAQEVLKAVDATTSVTVDGTAKVAGQDAHQLLIEPKQPESTVGSVRIAVDADSGVPLKFTLTPKGGGKAAVDVGFTEVDFARPDAGTFDFKPPKGAEVTEEKLDGPRNGSGKAPHKDGRGGDGKERGGAEGLPSGLEVVGEGWGSVARVELPGGGPVPGTDAAREAAPEARKLLDGFTEEVKGDFGTGRFFSTRLVNALITEDGTVYVGAVTREGLVEAAGFAG</sequence>
<comment type="caution">
    <text evidence="2">The sequence shown here is derived from an EMBL/GenBank/DDBJ whole genome shotgun (WGS) entry which is preliminary data.</text>
</comment>
<evidence type="ECO:0000313" key="3">
    <source>
        <dbReference type="Proteomes" id="UP001607069"/>
    </source>
</evidence>
<feature type="compositionally biased region" description="Basic and acidic residues" evidence="1">
    <location>
        <begin position="272"/>
        <end position="286"/>
    </location>
</feature>
<proteinExistence type="predicted"/>
<gene>
    <name evidence="2" type="ORF">ACG5V6_27025</name>
</gene>
<dbReference type="RefSeq" id="WP_279951839.1">
    <property type="nucleotide sequence ID" value="NZ_BAABEN010000038.1"/>
</dbReference>
<name>A0ABW7I176_9ACTN</name>
<keyword evidence="3" id="KW-1185">Reference proteome</keyword>
<dbReference type="PANTHER" id="PTHR37507:SF2">
    <property type="entry name" value="SPORULATION PROTEIN YDCC"/>
    <property type="match status" value="1"/>
</dbReference>
<feature type="region of interest" description="Disordered" evidence="1">
    <location>
        <begin position="73"/>
        <end position="100"/>
    </location>
</feature>
<dbReference type="InterPro" id="IPR052944">
    <property type="entry name" value="Sporulation_related"/>
</dbReference>
<organism evidence="2 3">
    <name type="scientific">Streptomyces chitinivorans</name>
    <dbReference type="NCBI Taxonomy" id="1257027"/>
    <lineage>
        <taxon>Bacteria</taxon>
        <taxon>Bacillati</taxon>
        <taxon>Actinomycetota</taxon>
        <taxon>Actinomycetes</taxon>
        <taxon>Kitasatosporales</taxon>
        <taxon>Streptomycetaceae</taxon>
        <taxon>Streptomyces</taxon>
    </lineage>
</organism>
<feature type="compositionally biased region" description="Basic and acidic residues" evidence="1">
    <location>
        <begin position="295"/>
        <end position="309"/>
    </location>
</feature>
<keyword evidence="2" id="KW-0449">Lipoprotein</keyword>
<reference evidence="2 3" key="1">
    <citation type="submission" date="2024-10" db="EMBL/GenBank/DDBJ databases">
        <authorList>
            <person name="Cho J.-C."/>
        </authorList>
    </citation>
    <scope>NUCLEOTIDE SEQUENCE [LARGE SCALE GENOMIC DNA]</scope>
    <source>
        <strain evidence="2 3">KCTC29696</strain>
    </source>
</reference>